<feature type="transmembrane region" description="Helical" evidence="1">
    <location>
        <begin position="6"/>
        <end position="25"/>
    </location>
</feature>
<dbReference type="AlphaFoldDB" id="A0A5B9DH43"/>
<name>A0A5B9DH43_9ARCH</name>
<keyword evidence="1" id="KW-0472">Membrane</keyword>
<reference evidence="2" key="1">
    <citation type="journal article" date="2020" name="Nature">
        <title>Isolation of an archaeon at the prokaryote-eukaryote interface.</title>
        <authorList>
            <person name="Imachi H."/>
            <person name="Nobu M.K."/>
            <person name="Nakahara N."/>
            <person name="Morono Y."/>
            <person name="Ogawara M."/>
            <person name="Takaki Y."/>
            <person name="Takano Y."/>
            <person name="Uematsu K."/>
            <person name="Ikuta T."/>
            <person name="Ito M."/>
            <person name="Matsui Y."/>
            <person name="Miyazaki M."/>
            <person name="Murata K."/>
            <person name="Saito Y."/>
            <person name="Sakai S."/>
            <person name="Song C."/>
            <person name="Tasumi E."/>
            <person name="Yamanaka Y."/>
            <person name="Yamaguchi T."/>
            <person name="Kamagata Y."/>
            <person name="Tamaki H."/>
            <person name="Takai K."/>
        </authorList>
    </citation>
    <scope>NUCLEOTIDE SEQUENCE [LARGE SCALE GENOMIC DNA]</scope>
    <source>
        <strain evidence="2">MK-D1</strain>
    </source>
</reference>
<protein>
    <submittedName>
        <fullName evidence="2">Uncharacterized protein</fullName>
    </submittedName>
</protein>
<evidence type="ECO:0000256" key="1">
    <source>
        <dbReference type="SAM" id="Phobius"/>
    </source>
</evidence>
<proteinExistence type="predicted"/>
<evidence type="ECO:0000313" key="2">
    <source>
        <dbReference type="EMBL" id="QEE17987.1"/>
    </source>
</evidence>
<gene>
    <name evidence="2" type="ORF">DSAG12_03825</name>
</gene>
<keyword evidence="1" id="KW-0812">Transmembrane</keyword>
<accession>A0A5B9DH43</accession>
<organism evidence="2">
    <name type="scientific">Promethearchaeum syntrophicum</name>
    <dbReference type="NCBI Taxonomy" id="2594042"/>
    <lineage>
        <taxon>Archaea</taxon>
        <taxon>Promethearchaeati</taxon>
        <taxon>Promethearchaeota</taxon>
        <taxon>Promethearchaeia</taxon>
        <taxon>Promethearchaeales</taxon>
        <taxon>Promethearchaeaceae</taxon>
        <taxon>Promethearchaeum</taxon>
    </lineage>
</organism>
<sequence>MIKCVFITNTYTFMANFIVQILSLFKYLKKFWVFKLILKNKIQILSAWAKILCKFFEEIQIFMKNIPTLLIERDFKMEFESLKGRKKKIKPKPTKKVGLDSFTPDTPDNIENNIEEAIICLCSFINTKIKKFKRYDILQRDLLKEIKSKYPLVKNNFERNFPKYIKELRKNAQIEINEMPDGRSRIIKTLDWD</sequence>
<keyword evidence="1" id="KW-1133">Transmembrane helix</keyword>
<dbReference type="EMBL" id="CP042905">
    <property type="protein sequence ID" value="QEE17987.1"/>
    <property type="molecule type" value="Genomic_DNA"/>
</dbReference>